<organism evidence="1">
    <name type="scientific">hydrothermal vent metagenome</name>
    <dbReference type="NCBI Taxonomy" id="652676"/>
    <lineage>
        <taxon>unclassified sequences</taxon>
        <taxon>metagenomes</taxon>
        <taxon>ecological metagenomes</taxon>
    </lineage>
</organism>
<name>A0A3B0Y2L1_9ZZZZ</name>
<proteinExistence type="predicted"/>
<dbReference type="EMBL" id="UOFL01000072">
    <property type="protein sequence ID" value="VAW74925.1"/>
    <property type="molecule type" value="Genomic_DNA"/>
</dbReference>
<protein>
    <submittedName>
        <fullName evidence="1">Uncharacterized protein</fullName>
    </submittedName>
</protein>
<evidence type="ECO:0000313" key="1">
    <source>
        <dbReference type="EMBL" id="VAW74925.1"/>
    </source>
</evidence>
<reference evidence="1" key="1">
    <citation type="submission" date="2018-06" db="EMBL/GenBank/DDBJ databases">
        <authorList>
            <person name="Zhirakovskaya E."/>
        </authorList>
    </citation>
    <scope>NUCLEOTIDE SEQUENCE</scope>
</reference>
<sequence length="167" mass="19507">MNRTKHNLDAHYLTILSHIQSLHPDEKEITLRFSDRSSMEVFKLAAMNALFAEKQQYCSNTLAQAPLNGQDNKPHRSLKGRLESVEDELYGHKSSRRAAILCRNPLFWCYLESTQALVFDKIDAVKSKIYIRKSCLINHRRELDYDHSAQERYNKLIEDPFLAWLAL</sequence>
<dbReference type="AlphaFoldDB" id="A0A3B0Y2L1"/>
<accession>A0A3B0Y2L1</accession>
<gene>
    <name evidence="1" type="ORF">MNBD_GAMMA12-2459</name>
</gene>